<dbReference type="AlphaFoldDB" id="A0A0G8CG58"/>
<dbReference type="PATRIC" id="fig|1396.433.peg.2216"/>
<proteinExistence type="predicted"/>
<evidence type="ECO:0000313" key="2">
    <source>
        <dbReference type="EMBL" id="KKZ98755.1"/>
    </source>
</evidence>
<gene>
    <name evidence="2" type="ORF">B4147_3338</name>
</gene>
<dbReference type="InterPro" id="IPR052892">
    <property type="entry name" value="NA-targeting_endonuclease"/>
</dbReference>
<dbReference type="Pfam" id="PF01844">
    <property type="entry name" value="HNH"/>
    <property type="match status" value="1"/>
</dbReference>
<dbReference type="Gene3D" id="1.10.30.50">
    <property type="match status" value="1"/>
</dbReference>
<dbReference type="GO" id="GO:0008270">
    <property type="term" value="F:zinc ion binding"/>
    <property type="evidence" value="ECO:0007669"/>
    <property type="project" value="InterPro"/>
</dbReference>
<comment type="caution">
    <text evidence="2">The sequence shown here is derived from an EMBL/GenBank/DDBJ whole genome shotgun (WGS) entry which is preliminary data.</text>
</comment>
<dbReference type="RefSeq" id="WP_046957649.1">
    <property type="nucleotide sequence ID" value="NZ_LCYN01000004.1"/>
</dbReference>
<dbReference type="SMART" id="SM00507">
    <property type="entry name" value="HNHc"/>
    <property type="match status" value="1"/>
</dbReference>
<dbReference type="InterPro" id="IPR003615">
    <property type="entry name" value="HNH_nuc"/>
</dbReference>
<sequence length="350" mass="40957">MIKDAIDFILSEVDIPALNHPDINKEIKDKVRSTMNRINSFKKIGDLKIYMDRFSDSPEEGKDLVYTALRSRGLKTYEDIYPVFEEKFYHYLNDVTVLNDFVIGKTYRSWDISNFAKDYDNRKGIYLIGKSPKLSAIFIKVTLENGKYANEWLVEKEVLKYYFKNRANKFKLEYQDNSAIYSTKDTNVPIYVFIKEDTKCVLHGVFKYVRHVEEEDGSRWFELRKIDHYRTLHNLTNNEYESDLEIRVEKSRNIDSSNRKNRLEQAEKIPEVVEVVTTQYKRNPDVIAEILERANGYCEECGQEAPFKRAKDGTPYLEVHHVVPLSEGGEDTVENATALCPNCHRKAHFG</sequence>
<dbReference type="EMBL" id="LCYN01000004">
    <property type="protein sequence ID" value="KKZ98755.1"/>
    <property type="molecule type" value="Genomic_DNA"/>
</dbReference>
<evidence type="ECO:0000313" key="3">
    <source>
        <dbReference type="Proteomes" id="UP000035350"/>
    </source>
</evidence>
<organism evidence="2 3">
    <name type="scientific">Bacillus wiedmannii</name>
    <dbReference type="NCBI Taxonomy" id="1890302"/>
    <lineage>
        <taxon>Bacteria</taxon>
        <taxon>Bacillati</taxon>
        <taxon>Bacillota</taxon>
        <taxon>Bacilli</taxon>
        <taxon>Bacillales</taxon>
        <taxon>Bacillaceae</taxon>
        <taxon>Bacillus</taxon>
        <taxon>Bacillus cereus group</taxon>
    </lineage>
</organism>
<accession>A0A0G8CG58</accession>
<dbReference type="PANTHER" id="PTHR33877">
    <property type="entry name" value="SLL1193 PROTEIN"/>
    <property type="match status" value="1"/>
</dbReference>
<dbReference type="InterPro" id="IPR002711">
    <property type="entry name" value="HNH"/>
</dbReference>
<dbReference type="GO" id="GO:0003676">
    <property type="term" value="F:nucleic acid binding"/>
    <property type="evidence" value="ECO:0007669"/>
    <property type="project" value="InterPro"/>
</dbReference>
<protein>
    <recommendedName>
        <fullName evidence="1">HNH nuclease domain-containing protein</fullName>
    </recommendedName>
</protein>
<dbReference type="Proteomes" id="UP000035350">
    <property type="component" value="Unassembled WGS sequence"/>
</dbReference>
<dbReference type="GO" id="GO:0004519">
    <property type="term" value="F:endonuclease activity"/>
    <property type="evidence" value="ECO:0007669"/>
    <property type="project" value="InterPro"/>
</dbReference>
<evidence type="ECO:0000259" key="1">
    <source>
        <dbReference type="SMART" id="SM00507"/>
    </source>
</evidence>
<dbReference type="PANTHER" id="PTHR33877:SF1">
    <property type="entry name" value="TYPE IV METHYL-DIRECTED RESTRICTION ENZYME ECOKMCRA"/>
    <property type="match status" value="1"/>
</dbReference>
<dbReference type="CDD" id="cd00085">
    <property type="entry name" value="HNHc"/>
    <property type="match status" value="1"/>
</dbReference>
<name>A0A0G8CG58_9BACI</name>
<reference evidence="2 3" key="1">
    <citation type="journal article" date="2015" name="Genome Announc.">
        <title>Next-Generation Whole-Genome Sequencing of Eight Strains of Bacillus cereus, Isolated from Food.</title>
        <authorList>
            <person name="Krawczyk A.O."/>
            <person name="de Jong A."/>
            <person name="Eijlander R.T."/>
            <person name="Berendsen E.M."/>
            <person name="Holsappel S."/>
            <person name="Wells-Bennik M.H."/>
            <person name="Kuipers O.P."/>
        </authorList>
    </citation>
    <scope>NUCLEOTIDE SEQUENCE [LARGE SCALE GENOMIC DNA]</scope>
    <source>
        <strain evidence="2 3">B4147</strain>
    </source>
</reference>
<reference evidence="3" key="2">
    <citation type="submission" date="2015-04" db="EMBL/GenBank/DDBJ databases">
        <title>Draft Genome Sequences of Eight Spore-Forming Food Isolates of Bacillus cereus Genome sequencing.</title>
        <authorList>
            <person name="Krawcyk A.O."/>
            <person name="de Jong A."/>
            <person name="Eijlander R.T."/>
            <person name="Berendsen E.M."/>
            <person name="Holsappel S."/>
            <person name="Wells-Bennik M."/>
            <person name="Kuipers O.P."/>
        </authorList>
    </citation>
    <scope>NUCLEOTIDE SEQUENCE [LARGE SCALE GENOMIC DNA]</scope>
    <source>
        <strain evidence="3">B4147</strain>
    </source>
</reference>
<feature type="domain" description="HNH nuclease" evidence="1">
    <location>
        <begin position="285"/>
        <end position="345"/>
    </location>
</feature>